<feature type="domain" description="Citrate transporter-like" evidence="9">
    <location>
        <begin position="18"/>
        <end position="339"/>
    </location>
</feature>
<evidence type="ECO:0000313" key="10">
    <source>
        <dbReference type="EMBL" id="TDY54241.1"/>
    </source>
</evidence>
<feature type="transmembrane region" description="Helical" evidence="8">
    <location>
        <begin position="343"/>
        <end position="366"/>
    </location>
</feature>
<dbReference type="PANTHER" id="PTHR43302">
    <property type="entry name" value="TRANSPORTER ARSB-RELATED"/>
    <property type="match status" value="1"/>
</dbReference>
<evidence type="ECO:0000256" key="6">
    <source>
        <dbReference type="ARBA" id="ARBA00022989"/>
    </source>
</evidence>
<keyword evidence="4" id="KW-1003">Cell membrane</keyword>
<dbReference type="AlphaFoldDB" id="A0A4R8LZT6"/>
<evidence type="ECO:0000256" key="4">
    <source>
        <dbReference type="ARBA" id="ARBA00022475"/>
    </source>
</evidence>
<evidence type="ECO:0000313" key="11">
    <source>
        <dbReference type="Proteomes" id="UP000295066"/>
    </source>
</evidence>
<proteinExistence type="inferred from homology"/>
<evidence type="ECO:0000256" key="3">
    <source>
        <dbReference type="ARBA" id="ARBA00022448"/>
    </source>
</evidence>
<gene>
    <name evidence="10" type="ORF">C8D99_12812</name>
</gene>
<protein>
    <submittedName>
        <fullName evidence="10">YbiR family transporter</fullName>
    </submittedName>
</protein>
<feature type="transmembrane region" description="Helical" evidence="8">
    <location>
        <begin position="272"/>
        <end position="292"/>
    </location>
</feature>
<feature type="transmembrane region" description="Helical" evidence="8">
    <location>
        <begin position="56"/>
        <end position="76"/>
    </location>
</feature>
<accession>A0A4R8LZT6</accession>
<keyword evidence="7 8" id="KW-0472">Membrane</keyword>
<feature type="transmembrane region" description="Helical" evidence="8">
    <location>
        <begin position="176"/>
        <end position="198"/>
    </location>
</feature>
<feature type="transmembrane region" description="Helical" evidence="8">
    <location>
        <begin position="96"/>
        <end position="125"/>
    </location>
</feature>
<keyword evidence="11" id="KW-1185">Reference proteome</keyword>
<dbReference type="CDD" id="cd01117">
    <property type="entry name" value="YbiR_permease"/>
    <property type="match status" value="1"/>
</dbReference>
<sequence length="405" mass="42458">MGNSTFVFVVFILVYLGMIFGRLPRLALDRTGIVVLGAIALLASGHASLEGGRSGIDVSTILLLFGFMVISAQFRLGGFYSEVSRRIAGLPVSPGALLGAVILVSGVLSALLTNDVVCLAMTPVLGRGCIRRGLNPLPFFLALACAANIGSALTLIGNPQNMLIGQYLNLSFGGYLVFAALPTAVSLLFLQGIVLLLFRGKFLLPMAAKEEPERPFNAWQTAKGGIILCTVVLLFLFTSLPRDLVALGAAGVLLLSRTMASRRTLDTVDWQLLALFLGLFVVNGAFEAAGGLEIMKDGLSRLGMSLASPSRLYGVTTVLSNLVSNVPAVMLLLPLVRDIPGAGYILAVSSTFAGNLLIVGSIANIIVAGEAERMGIPFDWKGHARVGVPVTLASLATGLACMVLI</sequence>
<evidence type="ECO:0000256" key="8">
    <source>
        <dbReference type="SAM" id="Phobius"/>
    </source>
</evidence>
<dbReference type="PANTHER" id="PTHR43302:SF5">
    <property type="entry name" value="TRANSPORTER ARSB-RELATED"/>
    <property type="match status" value="1"/>
</dbReference>
<dbReference type="PRINTS" id="PR00758">
    <property type="entry name" value="ARSENICPUMP"/>
</dbReference>
<feature type="transmembrane region" description="Helical" evidence="8">
    <location>
        <begin position="31"/>
        <end position="49"/>
    </location>
</feature>
<dbReference type="Proteomes" id="UP000295066">
    <property type="component" value="Unassembled WGS sequence"/>
</dbReference>
<dbReference type="GO" id="GO:0005886">
    <property type="term" value="C:plasma membrane"/>
    <property type="evidence" value="ECO:0007669"/>
    <property type="project" value="UniProtKB-SubCell"/>
</dbReference>
<comment type="subcellular location">
    <subcellularLocation>
        <location evidence="1">Cell membrane</location>
        <topology evidence="1">Multi-pass membrane protein</topology>
    </subcellularLocation>
</comment>
<evidence type="ECO:0000256" key="1">
    <source>
        <dbReference type="ARBA" id="ARBA00004651"/>
    </source>
</evidence>
<dbReference type="InterPro" id="IPR004680">
    <property type="entry name" value="Cit_transptr-like_dom"/>
</dbReference>
<keyword evidence="5 8" id="KW-0812">Transmembrane</keyword>
<dbReference type="RefSeq" id="WP_133959090.1">
    <property type="nucleotide sequence ID" value="NZ_SORI01000028.1"/>
</dbReference>
<feature type="transmembrane region" description="Helical" evidence="8">
    <location>
        <begin position="312"/>
        <end position="336"/>
    </location>
</feature>
<dbReference type="InterPro" id="IPR000802">
    <property type="entry name" value="Arsenical_pump_ArsB"/>
</dbReference>
<dbReference type="GO" id="GO:0015105">
    <property type="term" value="F:arsenite transmembrane transporter activity"/>
    <property type="evidence" value="ECO:0007669"/>
    <property type="project" value="InterPro"/>
</dbReference>
<evidence type="ECO:0000256" key="7">
    <source>
        <dbReference type="ARBA" id="ARBA00023136"/>
    </source>
</evidence>
<reference evidence="10 11" key="1">
    <citation type="submission" date="2019-03" db="EMBL/GenBank/DDBJ databases">
        <title>Genomic Encyclopedia of Type Strains, Phase IV (KMG-IV): sequencing the most valuable type-strain genomes for metagenomic binning, comparative biology and taxonomic classification.</title>
        <authorList>
            <person name="Goeker M."/>
        </authorList>
    </citation>
    <scope>NUCLEOTIDE SEQUENCE [LARGE SCALE GENOMIC DNA]</scope>
    <source>
        <strain evidence="10 11">DSM 25964</strain>
    </source>
</reference>
<keyword evidence="3" id="KW-0813">Transport</keyword>
<keyword evidence="6 8" id="KW-1133">Transmembrane helix</keyword>
<dbReference type="EMBL" id="SORI01000028">
    <property type="protein sequence ID" value="TDY54241.1"/>
    <property type="molecule type" value="Genomic_DNA"/>
</dbReference>
<organism evidence="10 11">
    <name type="scientific">Aminivibrio pyruvatiphilus</name>
    <dbReference type="NCBI Taxonomy" id="1005740"/>
    <lineage>
        <taxon>Bacteria</taxon>
        <taxon>Thermotogati</taxon>
        <taxon>Synergistota</taxon>
        <taxon>Synergistia</taxon>
        <taxon>Synergistales</taxon>
        <taxon>Aminobacteriaceae</taxon>
        <taxon>Aminivibrio</taxon>
    </lineage>
</organism>
<dbReference type="OrthoDB" id="9765532at2"/>
<evidence type="ECO:0000256" key="5">
    <source>
        <dbReference type="ARBA" id="ARBA00022692"/>
    </source>
</evidence>
<evidence type="ECO:0000256" key="2">
    <source>
        <dbReference type="ARBA" id="ARBA00009843"/>
    </source>
</evidence>
<feature type="transmembrane region" description="Helical" evidence="8">
    <location>
        <begin position="386"/>
        <end position="404"/>
    </location>
</feature>
<feature type="transmembrane region" description="Helical" evidence="8">
    <location>
        <begin position="137"/>
        <end position="156"/>
    </location>
</feature>
<comment type="similarity">
    <text evidence="2">Belongs to the CitM (TC 2.A.11) transporter family.</text>
</comment>
<comment type="caution">
    <text evidence="10">The sequence shown here is derived from an EMBL/GenBank/DDBJ whole genome shotgun (WGS) entry which is preliminary data.</text>
</comment>
<name>A0A4R8LZT6_9BACT</name>
<evidence type="ECO:0000259" key="9">
    <source>
        <dbReference type="Pfam" id="PF03600"/>
    </source>
</evidence>
<dbReference type="Pfam" id="PF03600">
    <property type="entry name" value="CitMHS"/>
    <property type="match status" value="1"/>
</dbReference>